<evidence type="ECO:0000256" key="2">
    <source>
        <dbReference type="ARBA" id="ARBA00022605"/>
    </source>
</evidence>
<dbReference type="HAMAP" id="MF_00456">
    <property type="entry name" value="ProB"/>
    <property type="match status" value="1"/>
</dbReference>
<feature type="binding site" evidence="8">
    <location>
        <position position="73"/>
    </location>
    <ligand>
        <name>substrate</name>
    </ligand>
</feature>
<dbReference type="InterPro" id="IPR001048">
    <property type="entry name" value="Asp/Glu/Uridylate_kinase"/>
</dbReference>
<evidence type="ECO:0000256" key="3">
    <source>
        <dbReference type="ARBA" id="ARBA00022650"/>
    </source>
</evidence>
<dbReference type="PRINTS" id="PR00474">
    <property type="entry name" value="GLU5KINASE"/>
</dbReference>
<dbReference type="Pfam" id="PF00696">
    <property type="entry name" value="AA_kinase"/>
    <property type="match status" value="1"/>
</dbReference>
<dbReference type="EC" id="2.7.2.11" evidence="8"/>
<dbReference type="InterPro" id="IPR041739">
    <property type="entry name" value="G5K_ProB"/>
</dbReference>
<organism evidence="11 12">
    <name type="scientific">Pelagibius litoralis</name>
    <dbReference type="NCBI Taxonomy" id="374515"/>
    <lineage>
        <taxon>Bacteria</taxon>
        <taxon>Pseudomonadati</taxon>
        <taxon>Pseudomonadota</taxon>
        <taxon>Alphaproteobacteria</taxon>
        <taxon>Rhodospirillales</taxon>
        <taxon>Rhodovibrionaceae</taxon>
        <taxon>Pelagibius</taxon>
    </lineage>
</organism>
<dbReference type="PROSITE" id="PS00902">
    <property type="entry name" value="GLUTAMATE_5_KINASE"/>
    <property type="match status" value="1"/>
</dbReference>
<feature type="binding site" evidence="8">
    <location>
        <position position="32"/>
    </location>
    <ligand>
        <name>ATP</name>
        <dbReference type="ChEBI" id="CHEBI:30616"/>
    </ligand>
</feature>
<feature type="binding site" evidence="8">
    <location>
        <position position="172"/>
    </location>
    <ligand>
        <name>substrate</name>
    </ligand>
</feature>
<feature type="binding site" evidence="8">
    <location>
        <begin position="192"/>
        <end position="193"/>
    </location>
    <ligand>
        <name>ATP</name>
        <dbReference type="ChEBI" id="CHEBI:30616"/>
    </ligand>
</feature>
<feature type="compositionally biased region" description="Polar residues" evidence="9">
    <location>
        <begin position="1"/>
        <end position="18"/>
    </location>
</feature>
<dbReference type="FunFam" id="3.40.1160.10:FF:000018">
    <property type="entry name" value="Glutamate 5-kinase"/>
    <property type="match status" value="1"/>
</dbReference>
<feature type="binding site" evidence="8">
    <location>
        <position position="160"/>
    </location>
    <ligand>
        <name>substrate</name>
    </ligand>
</feature>
<dbReference type="GO" id="GO:0055129">
    <property type="term" value="P:L-proline biosynthetic process"/>
    <property type="evidence" value="ECO:0007669"/>
    <property type="project" value="UniProtKB-UniRule"/>
</dbReference>
<comment type="function">
    <text evidence="8">Catalyzes the transfer of a phosphate group to glutamate to form L-glutamate 5-phosphate.</text>
</comment>
<keyword evidence="7 8" id="KW-0067">ATP-binding</keyword>
<dbReference type="InterPro" id="IPR019797">
    <property type="entry name" value="Glutamate_5-kinase_CS"/>
</dbReference>
<comment type="pathway">
    <text evidence="8">Amino-acid biosynthesis; L-proline biosynthesis; L-glutamate 5-semialdehyde from L-glutamate: step 1/2.</text>
</comment>
<name>A0A967EX89_9PROT</name>
<dbReference type="SUPFAM" id="SSF53633">
    <property type="entry name" value="Carbamate kinase-like"/>
    <property type="match status" value="1"/>
</dbReference>
<proteinExistence type="inferred from homology"/>
<dbReference type="InterPro" id="IPR036974">
    <property type="entry name" value="PUA_sf"/>
</dbReference>
<comment type="caution">
    <text evidence="11">The sequence shown here is derived from an EMBL/GenBank/DDBJ whole genome shotgun (WGS) entry which is preliminary data.</text>
</comment>
<reference evidence="11" key="1">
    <citation type="submission" date="2020-03" db="EMBL/GenBank/DDBJ databases">
        <title>Genome of Pelagibius litoralis DSM 21314T.</title>
        <authorList>
            <person name="Wang G."/>
        </authorList>
    </citation>
    <scope>NUCLEOTIDE SEQUENCE</scope>
    <source>
        <strain evidence="11">DSM 21314</strain>
    </source>
</reference>
<keyword evidence="12" id="KW-1185">Reference proteome</keyword>
<keyword evidence="4 8" id="KW-0808">Transferase</keyword>
<dbReference type="PANTHER" id="PTHR43654">
    <property type="entry name" value="GLUTAMATE 5-KINASE"/>
    <property type="match status" value="1"/>
</dbReference>
<sequence length="389" mass="41085">MSAKSDQTQTTGQGQAPSPRQDLQAARRLVVKIGSALLVDDTSGAIRRDWLDALSDDVAALIAAGTEVLLVSSGAIAAGRRHLGLTQAALKLEEKQAAAATGQIRLAHAYQESLARHDITVAQILLTLDDTEERRRHLNARSTLNTLLKLRTLPVINENDTVATSEIRVGDNDRLAARVAAMLGADTLVLLSDIDGLYSADPRDNPAADFIPEVAAITPAIEAMAGAAPSDYSNGGMVTKLSAAKVATGAGCRMLIADGRRLNPLSAVIEGARCTWFLASVEPRTARKRWIAGSLKPSGKLLLDDGALTALRGGKSLLPAGVTAVEGSFERGDAVLVCDDQGREVARGLAAYSAGDARLIIGHKSREIEAILGYRGREELIHRDDLVVS</sequence>
<keyword evidence="1 8" id="KW-0963">Cytoplasm</keyword>
<feature type="domain" description="PUA" evidence="10">
    <location>
        <begin position="299"/>
        <end position="381"/>
    </location>
</feature>
<evidence type="ECO:0000256" key="8">
    <source>
        <dbReference type="HAMAP-Rule" id="MF_00456"/>
    </source>
</evidence>
<dbReference type="InterPro" id="IPR015947">
    <property type="entry name" value="PUA-like_sf"/>
</dbReference>
<evidence type="ECO:0000313" key="11">
    <source>
        <dbReference type="EMBL" id="NIA68300.1"/>
    </source>
</evidence>
<dbReference type="CDD" id="cd04242">
    <property type="entry name" value="AAK_G5K_ProB"/>
    <property type="match status" value="1"/>
</dbReference>
<dbReference type="GO" id="GO:0005524">
    <property type="term" value="F:ATP binding"/>
    <property type="evidence" value="ECO:0007669"/>
    <property type="project" value="UniProtKB-KW"/>
</dbReference>
<evidence type="ECO:0000256" key="4">
    <source>
        <dbReference type="ARBA" id="ARBA00022679"/>
    </source>
</evidence>
<dbReference type="PIRSF" id="PIRSF000729">
    <property type="entry name" value="GK"/>
    <property type="match status" value="1"/>
</dbReference>
<accession>A0A967EX89</accession>
<evidence type="ECO:0000256" key="9">
    <source>
        <dbReference type="SAM" id="MobiDB-lite"/>
    </source>
</evidence>
<keyword evidence="3 8" id="KW-0641">Proline biosynthesis</keyword>
<dbReference type="EMBL" id="JAAQPH010000004">
    <property type="protein sequence ID" value="NIA68300.1"/>
    <property type="molecule type" value="Genomic_DNA"/>
</dbReference>
<keyword evidence="5 8" id="KW-0547">Nucleotide-binding</keyword>
<dbReference type="GO" id="GO:0003723">
    <property type="term" value="F:RNA binding"/>
    <property type="evidence" value="ECO:0007669"/>
    <property type="project" value="InterPro"/>
</dbReference>
<dbReference type="SMART" id="SM00359">
    <property type="entry name" value="PUA"/>
    <property type="match status" value="1"/>
</dbReference>
<dbReference type="SUPFAM" id="SSF88697">
    <property type="entry name" value="PUA domain-like"/>
    <property type="match status" value="1"/>
</dbReference>
<dbReference type="RefSeq" id="WP_167222738.1">
    <property type="nucleotide sequence ID" value="NZ_JAAQPH010000004.1"/>
</dbReference>
<dbReference type="Gene3D" id="2.30.130.10">
    <property type="entry name" value="PUA domain"/>
    <property type="match status" value="1"/>
</dbReference>
<dbReference type="NCBIfam" id="TIGR01027">
    <property type="entry name" value="proB"/>
    <property type="match status" value="1"/>
</dbReference>
<dbReference type="Pfam" id="PF01472">
    <property type="entry name" value="PUA"/>
    <property type="match status" value="1"/>
</dbReference>
<comment type="catalytic activity">
    <reaction evidence="8">
        <text>L-glutamate + ATP = L-glutamyl 5-phosphate + ADP</text>
        <dbReference type="Rhea" id="RHEA:14877"/>
        <dbReference type="ChEBI" id="CHEBI:29985"/>
        <dbReference type="ChEBI" id="CHEBI:30616"/>
        <dbReference type="ChEBI" id="CHEBI:58274"/>
        <dbReference type="ChEBI" id="CHEBI:456216"/>
        <dbReference type="EC" id="2.7.2.11"/>
    </reaction>
</comment>
<evidence type="ECO:0000256" key="1">
    <source>
        <dbReference type="ARBA" id="ARBA00022490"/>
    </source>
</evidence>
<protein>
    <recommendedName>
        <fullName evidence="8">Glutamate 5-kinase</fullName>
        <ecNumber evidence="8">2.7.2.11</ecNumber>
    </recommendedName>
    <alternativeName>
        <fullName evidence="8">Gamma-glutamyl kinase</fullName>
        <shortName evidence="8">GK</shortName>
    </alternativeName>
</protein>
<dbReference type="PROSITE" id="PS50890">
    <property type="entry name" value="PUA"/>
    <property type="match status" value="1"/>
</dbReference>
<dbReference type="Proteomes" id="UP000761264">
    <property type="component" value="Unassembled WGS sequence"/>
</dbReference>
<dbReference type="InterPro" id="IPR001057">
    <property type="entry name" value="Glu/AcGlu_kinase"/>
</dbReference>
<evidence type="ECO:0000256" key="5">
    <source>
        <dbReference type="ARBA" id="ARBA00022741"/>
    </source>
</evidence>
<comment type="caution">
    <text evidence="8">Lacks conserved residue(s) required for the propagation of feature annotation.</text>
</comment>
<dbReference type="InterPro" id="IPR005715">
    <property type="entry name" value="Glu_5kinase/COase_Synthase"/>
</dbReference>
<dbReference type="Gene3D" id="3.40.1160.10">
    <property type="entry name" value="Acetylglutamate kinase-like"/>
    <property type="match status" value="1"/>
</dbReference>
<evidence type="ECO:0000313" key="12">
    <source>
        <dbReference type="Proteomes" id="UP000761264"/>
    </source>
</evidence>
<dbReference type="GO" id="GO:0005829">
    <property type="term" value="C:cytosol"/>
    <property type="evidence" value="ECO:0007669"/>
    <property type="project" value="TreeGrafter"/>
</dbReference>
<comment type="subcellular location">
    <subcellularLocation>
        <location evidence="8">Cytoplasm</location>
    </subcellularLocation>
</comment>
<dbReference type="InterPro" id="IPR036393">
    <property type="entry name" value="AceGlu_kinase-like_sf"/>
</dbReference>
<keyword evidence="2 8" id="KW-0028">Amino-acid biosynthesis</keyword>
<keyword evidence="6 8" id="KW-0418">Kinase</keyword>
<gene>
    <name evidence="8" type="primary">proB</name>
    <name evidence="11" type="ORF">HBA54_06820</name>
</gene>
<dbReference type="GO" id="GO:0004349">
    <property type="term" value="F:glutamate 5-kinase activity"/>
    <property type="evidence" value="ECO:0007669"/>
    <property type="project" value="UniProtKB-UniRule"/>
</dbReference>
<evidence type="ECO:0000256" key="6">
    <source>
        <dbReference type="ARBA" id="ARBA00022777"/>
    </source>
</evidence>
<evidence type="ECO:0000256" key="7">
    <source>
        <dbReference type="ARBA" id="ARBA00022840"/>
    </source>
</evidence>
<comment type="similarity">
    <text evidence="8">Belongs to the glutamate 5-kinase family.</text>
</comment>
<evidence type="ECO:0000259" key="10">
    <source>
        <dbReference type="SMART" id="SM00359"/>
    </source>
</evidence>
<dbReference type="CDD" id="cd21157">
    <property type="entry name" value="PUA_G5K"/>
    <property type="match status" value="1"/>
</dbReference>
<dbReference type="FunFam" id="2.30.130.10:FF:000007">
    <property type="entry name" value="Glutamate 5-kinase"/>
    <property type="match status" value="1"/>
</dbReference>
<feature type="region of interest" description="Disordered" evidence="9">
    <location>
        <begin position="1"/>
        <end position="22"/>
    </location>
</feature>
<dbReference type="AlphaFoldDB" id="A0A967EX89"/>
<dbReference type="PANTHER" id="PTHR43654:SF1">
    <property type="entry name" value="ISOPENTENYL PHOSPHATE KINASE"/>
    <property type="match status" value="1"/>
</dbReference>
<dbReference type="InterPro" id="IPR011529">
    <property type="entry name" value="Glu_5kinase"/>
</dbReference>
<dbReference type="InterPro" id="IPR002478">
    <property type="entry name" value="PUA"/>
</dbReference>